<comment type="caution">
    <text evidence="2">The sequence shown here is derived from an EMBL/GenBank/DDBJ whole genome shotgun (WGS) entry which is preliminary data.</text>
</comment>
<protein>
    <submittedName>
        <fullName evidence="2">Uncharacterized protein</fullName>
    </submittedName>
</protein>
<dbReference type="PANTHER" id="PTHR46670:SF3">
    <property type="entry name" value="ENDONUCLEASE_EXONUCLEASE_PHOSPHATASE DOMAIN-CONTAINING PROTEIN"/>
    <property type="match status" value="1"/>
</dbReference>
<feature type="non-terminal residue" evidence="2">
    <location>
        <position position="1"/>
    </location>
</feature>
<sequence>MLRFSIPQLLSFNHSNAPTCTSAIKQLGLLRLHRYIHRSQRRRKTVYSQLGDAEIPSIYSVCRRVAHLTRHQSPVTAGSKHARNIARLLHENTESIARPPHTQESGKRGSPLSKPKRQIRFRNLRNINSDTMTLDLQHLSSANFSSVNESVEYYNQSLNSLPDLHAPLKTRMVTFSRSAPWYTGELRRMKTAGPVLERRLKASGLTCLRDARSEYYSSIINNSTGNSKQLFSTINHLLKPQTPLHSDSTEKQCSNFAAFFKTKVDTIRSLLSSPSSNCRPASPLFLGHLSAR</sequence>
<dbReference type="PANTHER" id="PTHR46670">
    <property type="entry name" value="ENDO/EXONUCLEASE/PHOSPHATASE DOMAIN-CONTAINING PROTEIN"/>
    <property type="match status" value="1"/>
</dbReference>
<dbReference type="OrthoDB" id="419189at2759"/>
<proteinExistence type="predicted"/>
<reference evidence="2 3" key="1">
    <citation type="submission" date="2020-03" db="EMBL/GenBank/DDBJ databases">
        <title>Dissostichus mawsoni Genome sequencing and assembly.</title>
        <authorList>
            <person name="Park H."/>
        </authorList>
    </citation>
    <scope>NUCLEOTIDE SEQUENCE [LARGE SCALE GENOMIC DNA]</scope>
    <source>
        <strain evidence="2">DM0001</strain>
        <tissue evidence="2">Muscle</tissue>
    </source>
</reference>
<accession>A0A7J5Y659</accession>
<dbReference type="EMBL" id="JAAKFY010000015">
    <property type="protein sequence ID" value="KAF3844521.1"/>
    <property type="molecule type" value="Genomic_DNA"/>
</dbReference>
<name>A0A7J5Y659_DISMA</name>
<keyword evidence="3" id="KW-1185">Reference proteome</keyword>
<evidence type="ECO:0000313" key="3">
    <source>
        <dbReference type="Proteomes" id="UP000518266"/>
    </source>
</evidence>
<feature type="region of interest" description="Disordered" evidence="1">
    <location>
        <begin position="91"/>
        <end position="119"/>
    </location>
</feature>
<gene>
    <name evidence="2" type="ORF">F7725_007684</name>
</gene>
<evidence type="ECO:0000256" key="1">
    <source>
        <dbReference type="SAM" id="MobiDB-lite"/>
    </source>
</evidence>
<dbReference type="AlphaFoldDB" id="A0A7J5Y659"/>
<evidence type="ECO:0000313" key="2">
    <source>
        <dbReference type="EMBL" id="KAF3844521.1"/>
    </source>
</evidence>
<dbReference type="Proteomes" id="UP000518266">
    <property type="component" value="Unassembled WGS sequence"/>
</dbReference>
<organism evidence="2 3">
    <name type="scientific">Dissostichus mawsoni</name>
    <name type="common">Antarctic cod</name>
    <dbReference type="NCBI Taxonomy" id="36200"/>
    <lineage>
        <taxon>Eukaryota</taxon>
        <taxon>Metazoa</taxon>
        <taxon>Chordata</taxon>
        <taxon>Craniata</taxon>
        <taxon>Vertebrata</taxon>
        <taxon>Euteleostomi</taxon>
        <taxon>Actinopterygii</taxon>
        <taxon>Neopterygii</taxon>
        <taxon>Teleostei</taxon>
        <taxon>Neoteleostei</taxon>
        <taxon>Acanthomorphata</taxon>
        <taxon>Eupercaria</taxon>
        <taxon>Perciformes</taxon>
        <taxon>Notothenioidei</taxon>
        <taxon>Nototheniidae</taxon>
        <taxon>Dissostichus</taxon>
    </lineage>
</organism>